<keyword evidence="1" id="KW-0560">Oxidoreductase</keyword>
<comment type="caution">
    <text evidence="3">The sequence shown here is derived from an EMBL/GenBank/DDBJ whole genome shotgun (WGS) entry which is preliminary data.</text>
</comment>
<name>A0ABU8L945_9MICO</name>
<organism evidence="3 4">
    <name type="scientific">Microbacterium bandirmense</name>
    <dbReference type="NCBI Taxonomy" id="3122050"/>
    <lineage>
        <taxon>Bacteria</taxon>
        <taxon>Bacillati</taxon>
        <taxon>Actinomycetota</taxon>
        <taxon>Actinomycetes</taxon>
        <taxon>Micrococcales</taxon>
        <taxon>Microbacteriaceae</taxon>
        <taxon>Microbacterium</taxon>
    </lineage>
</organism>
<evidence type="ECO:0000256" key="1">
    <source>
        <dbReference type="ARBA" id="ARBA00023002"/>
    </source>
</evidence>
<dbReference type="Gene3D" id="2.30.110.10">
    <property type="entry name" value="Electron Transport, Fmn-binding Protein, Chain A"/>
    <property type="match status" value="1"/>
</dbReference>
<dbReference type="SUPFAM" id="SSF50475">
    <property type="entry name" value="FMN-binding split barrel"/>
    <property type="match status" value="1"/>
</dbReference>
<dbReference type="InterPro" id="IPR012349">
    <property type="entry name" value="Split_barrel_FMN-bd"/>
</dbReference>
<evidence type="ECO:0000313" key="3">
    <source>
        <dbReference type="EMBL" id="MEJ1087832.1"/>
    </source>
</evidence>
<protein>
    <submittedName>
        <fullName evidence="3">PPOX class F420-dependent oxidoreductase</fullName>
    </submittedName>
</protein>
<reference evidence="3 4" key="1">
    <citation type="submission" date="2024-02" db="EMBL/GenBank/DDBJ databases">
        <authorList>
            <person name="Saticioglu I.B."/>
        </authorList>
    </citation>
    <scope>NUCLEOTIDE SEQUENCE [LARGE SCALE GENOMIC DNA]</scope>
    <source>
        <strain evidence="3 4">Mu-80</strain>
    </source>
</reference>
<dbReference type="InterPro" id="IPR011576">
    <property type="entry name" value="Pyridox_Oxase_N"/>
</dbReference>
<accession>A0ABU8L945</accession>
<dbReference type="InterPro" id="IPR052019">
    <property type="entry name" value="F420H2_bilvrd_red/Heme_oxyg"/>
</dbReference>
<keyword evidence="4" id="KW-1185">Reference proteome</keyword>
<gene>
    <name evidence="3" type="ORF">WDU99_05835</name>
</gene>
<dbReference type="Proteomes" id="UP001371224">
    <property type="component" value="Unassembled WGS sequence"/>
</dbReference>
<dbReference type="Pfam" id="PF01243">
    <property type="entry name" value="PNPOx_N"/>
    <property type="match status" value="1"/>
</dbReference>
<dbReference type="PANTHER" id="PTHR35176:SF6">
    <property type="entry name" value="HEME OXYGENASE HI_0854-RELATED"/>
    <property type="match status" value="1"/>
</dbReference>
<dbReference type="PANTHER" id="PTHR35176">
    <property type="entry name" value="HEME OXYGENASE HI_0854-RELATED"/>
    <property type="match status" value="1"/>
</dbReference>
<dbReference type="NCBIfam" id="TIGR03618">
    <property type="entry name" value="Rv1155_F420"/>
    <property type="match status" value="1"/>
</dbReference>
<proteinExistence type="predicted"/>
<dbReference type="InterPro" id="IPR019920">
    <property type="entry name" value="F420-binding_dom_put"/>
</dbReference>
<evidence type="ECO:0000313" key="4">
    <source>
        <dbReference type="Proteomes" id="UP001371224"/>
    </source>
</evidence>
<dbReference type="EMBL" id="JBBDGM010000004">
    <property type="protein sequence ID" value="MEJ1087832.1"/>
    <property type="molecule type" value="Genomic_DNA"/>
</dbReference>
<evidence type="ECO:0000259" key="2">
    <source>
        <dbReference type="Pfam" id="PF01243"/>
    </source>
</evidence>
<feature type="domain" description="Pyridoxamine 5'-phosphate oxidase N-terminal" evidence="2">
    <location>
        <begin position="8"/>
        <end position="128"/>
    </location>
</feature>
<dbReference type="RefSeq" id="WP_337331503.1">
    <property type="nucleotide sequence ID" value="NZ_JBBDGM010000004.1"/>
</dbReference>
<sequence length="131" mass="14773">MSTTEIPTELIDLLERPVYGALATVGRDDTAQVSPMWFELVDGTIRFTHTNTRAKYRNLLRNPSMSLAVYDPENPYRYIEVRGRLVEATPDPTGGFYQRLARRYGQADPAAPADADKRVILVMSIDKVIGR</sequence>